<sequence>MRSRIISAALLVLILLPIIENCNPHEHESEKEVSFLSGLLSSAKNLSSTHTHSVSAQDVISGMSAQSNWAWCHKCNGLFYRGADQPNSICPRDNKPHEAILSGNYVIPYLSNGQPTPSGYQDHWHWCRNCQAIWYDSPGAPNVCPNGGTHNATGSASYVLGLTSTSPNSQQDGWRWCNQCGALHYGPYVSQSMCPATHGNHSTSGSGNYYVDFQPNQMITMNQMELALSVETSSGGYTGGFSAAGQILAQSIYPAPTNPIPYYPQNLGVQGIKIANAPDRGLSYIAYSKGNIIRFASAQRNQITPGNFPKTDLPASNFTFSTLSSFGFVYFKGNFYLNYSDTQGNQAIYRSSDCISWTYLTSYSGAGAYNYTLSAVVTGAGSAAEKIWATFAGPGLNGVRIRTSTDGSNWNSSYYYYDNNGGDASSAQLAALSNGETILAFMRGGVGSVPLQYVTSVSGTFPNYTSNIFPNSPSSNVFREIDIVSTGTSSDVFLTYIDSGSQSTAYLKRYNLQNGTELQSTTYTAPSGGVFQKPSVNLIPIF</sequence>
<reference evidence="1" key="1">
    <citation type="journal article" date="2019" name="PLoS Negl. Trop. Dis.">
        <title>Revisiting the worldwide diversity of Leptospira species in the environment.</title>
        <authorList>
            <person name="Vincent A.T."/>
            <person name="Schiettekatte O."/>
            <person name="Bourhy P."/>
            <person name="Veyrier F.J."/>
            <person name="Picardeau M."/>
        </authorList>
    </citation>
    <scope>NUCLEOTIDE SEQUENCE [LARGE SCALE GENOMIC DNA]</scope>
    <source>
        <strain evidence="1">201800265</strain>
    </source>
</reference>
<accession>A0A4R9J8Z4</accession>
<dbReference type="InterPro" id="IPR036278">
    <property type="entry name" value="Sialidase_sf"/>
</dbReference>
<dbReference type="AlphaFoldDB" id="A0A4R9J8Z4"/>
<dbReference type="SUPFAM" id="SSF50939">
    <property type="entry name" value="Sialidases"/>
    <property type="match status" value="1"/>
</dbReference>
<dbReference type="OrthoDB" id="5148901at2"/>
<gene>
    <name evidence="1" type="ORF">EHQ52_10320</name>
</gene>
<evidence type="ECO:0000313" key="1">
    <source>
        <dbReference type="EMBL" id="TGL34875.1"/>
    </source>
</evidence>
<dbReference type="Proteomes" id="UP000297871">
    <property type="component" value="Unassembled WGS sequence"/>
</dbReference>
<proteinExistence type="predicted"/>
<dbReference type="EMBL" id="RQFY01000004">
    <property type="protein sequence ID" value="TGL34875.1"/>
    <property type="molecule type" value="Genomic_DNA"/>
</dbReference>
<keyword evidence="2" id="KW-1185">Reference proteome</keyword>
<protein>
    <submittedName>
        <fullName evidence="1">Uncharacterized protein</fullName>
    </submittedName>
</protein>
<comment type="caution">
    <text evidence="1">The sequence shown here is derived from an EMBL/GenBank/DDBJ whole genome shotgun (WGS) entry which is preliminary data.</text>
</comment>
<evidence type="ECO:0000313" key="2">
    <source>
        <dbReference type="Proteomes" id="UP000297871"/>
    </source>
</evidence>
<organism evidence="1 2">
    <name type="scientific">Leptospira koniambonensis</name>
    <dbReference type="NCBI Taxonomy" id="2484950"/>
    <lineage>
        <taxon>Bacteria</taxon>
        <taxon>Pseudomonadati</taxon>
        <taxon>Spirochaetota</taxon>
        <taxon>Spirochaetia</taxon>
        <taxon>Leptospirales</taxon>
        <taxon>Leptospiraceae</taxon>
        <taxon>Leptospira</taxon>
    </lineage>
</organism>
<name>A0A4R9J8Z4_9LEPT</name>
<dbReference type="RefSeq" id="WP_135615102.1">
    <property type="nucleotide sequence ID" value="NZ_RQFY01000004.1"/>
</dbReference>